<dbReference type="InterPro" id="IPR013762">
    <property type="entry name" value="Integrase-like_cat_sf"/>
</dbReference>
<organism evidence="4">
    <name type="scientific">Kitasatospora camelliae</name>
    <dbReference type="NCBI Taxonomy" id="3156397"/>
    <lineage>
        <taxon>Bacteria</taxon>
        <taxon>Bacillati</taxon>
        <taxon>Actinomycetota</taxon>
        <taxon>Actinomycetes</taxon>
        <taxon>Kitasatosporales</taxon>
        <taxon>Streptomycetaceae</taxon>
        <taxon>Kitasatospora</taxon>
    </lineage>
</organism>
<gene>
    <name evidence="4" type="ORF">ABWK59_32705</name>
</gene>
<dbReference type="EMBL" id="CP159872">
    <property type="protein sequence ID" value="XCM83350.1"/>
    <property type="molecule type" value="Genomic_DNA"/>
</dbReference>
<keyword evidence="1" id="KW-0238">DNA-binding</keyword>
<dbReference type="Gene3D" id="1.10.443.10">
    <property type="entry name" value="Intergrase catalytic core"/>
    <property type="match status" value="1"/>
</dbReference>
<dbReference type="SUPFAM" id="SSF56349">
    <property type="entry name" value="DNA breaking-rejoining enzymes"/>
    <property type="match status" value="1"/>
</dbReference>
<evidence type="ECO:0000256" key="2">
    <source>
        <dbReference type="ARBA" id="ARBA00023172"/>
    </source>
</evidence>
<evidence type="ECO:0000313" key="4">
    <source>
        <dbReference type="EMBL" id="XCM83350.1"/>
    </source>
</evidence>
<accession>A0AAU8K526</accession>
<keyword evidence="2" id="KW-0233">DNA recombination</keyword>
<name>A0AAU8K526_9ACTN</name>
<protein>
    <recommendedName>
        <fullName evidence="3">Tyr recombinase domain-containing protein</fullName>
    </recommendedName>
</protein>
<dbReference type="InterPro" id="IPR011010">
    <property type="entry name" value="DNA_brk_join_enz"/>
</dbReference>
<dbReference type="Gene3D" id="1.10.150.130">
    <property type="match status" value="1"/>
</dbReference>
<dbReference type="AlphaFoldDB" id="A0AAU8K526"/>
<dbReference type="KEGG" id="kcm:ABWK59_32705"/>
<dbReference type="InterPro" id="IPR010998">
    <property type="entry name" value="Integrase_recombinase_N"/>
</dbReference>
<dbReference type="RefSeq" id="WP_354644286.1">
    <property type="nucleotide sequence ID" value="NZ_CP159872.1"/>
</dbReference>
<proteinExistence type="predicted"/>
<dbReference type="GO" id="GO:0006310">
    <property type="term" value="P:DNA recombination"/>
    <property type="evidence" value="ECO:0007669"/>
    <property type="project" value="UniProtKB-KW"/>
</dbReference>
<sequence length="320" mass="35397">MVASYYSARPTMDVPNHPHVYWKRSRCAPHVNQGRVYRRCGCRDPRHHQIGAHCPVLASDPSHGTWTFAVDLPAPAPGRHTVRRGGFATEDAARAALRRLLEGHNGGFTADPNQTVANYLTAWLRAKALVLKPTTLAHYNAYVANDLIPAIGDIRLDDLGYPHIAGLVHTELAHGRGRVTVHRILASALGDAIRRHRLATNPARPTVIPRPAAAERHIWTPQEAIRFLRYCHVVDPPFADLIELLIGTGMRKGEALALHWTDVHLSQGVLFVRYSLAAVDNNRLVLTSWCVIAGEAAGVWLRAVVHMPVVRSETRPAMAR</sequence>
<dbReference type="GO" id="GO:0015074">
    <property type="term" value="P:DNA integration"/>
    <property type="evidence" value="ECO:0007669"/>
    <property type="project" value="UniProtKB-KW"/>
</dbReference>
<reference evidence="4" key="1">
    <citation type="submission" date="2024-06" db="EMBL/GenBank/DDBJ databases">
        <title>The genome sequences of Kitasatospora sp. strain HUAS MG31.</title>
        <authorList>
            <person name="Mo P."/>
        </authorList>
    </citation>
    <scope>NUCLEOTIDE SEQUENCE</scope>
    <source>
        <strain evidence="4">HUAS MG31</strain>
    </source>
</reference>
<evidence type="ECO:0000256" key="1">
    <source>
        <dbReference type="ARBA" id="ARBA00023125"/>
    </source>
</evidence>
<dbReference type="GO" id="GO:0003677">
    <property type="term" value="F:DNA binding"/>
    <property type="evidence" value="ECO:0007669"/>
    <property type="project" value="UniProtKB-KW"/>
</dbReference>
<dbReference type="InterPro" id="IPR002104">
    <property type="entry name" value="Integrase_catalytic"/>
</dbReference>
<evidence type="ECO:0000259" key="3">
    <source>
        <dbReference type="PROSITE" id="PS51898"/>
    </source>
</evidence>
<dbReference type="PROSITE" id="PS51898">
    <property type="entry name" value="TYR_RECOMBINASE"/>
    <property type="match status" value="1"/>
</dbReference>
<feature type="domain" description="Tyr recombinase" evidence="3">
    <location>
        <begin position="214"/>
        <end position="320"/>
    </location>
</feature>